<organism evidence="1 2">
    <name type="scientific">Dentiscutata erythropus</name>
    <dbReference type="NCBI Taxonomy" id="1348616"/>
    <lineage>
        <taxon>Eukaryota</taxon>
        <taxon>Fungi</taxon>
        <taxon>Fungi incertae sedis</taxon>
        <taxon>Mucoromycota</taxon>
        <taxon>Glomeromycotina</taxon>
        <taxon>Glomeromycetes</taxon>
        <taxon>Diversisporales</taxon>
        <taxon>Gigasporaceae</taxon>
        <taxon>Dentiscutata</taxon>
    </lineage>
</organism>
<comment type="caution">
    <text evidence="1">The sequence shown here is derived from an EMBL/GenBank/DDBJ whole genome shotgun (WGS) entry which is preliminary data.</text>
</comment>
<feature type="non-terminal residue" evidence="1">
    <location>
        <position position="1"/>
    </location>
</feature>
<proteinExistence type="predicted"/>
<sequence length="42" mass="4955">LKDKLTCWNVQESYDRIRDASTFDDDGASQFSVEEYEISKKH</sequence>
<dbReference type="AlphaFoldDB" id="A0A9N9J0N9"/>
<protein>
    <submittedName>
        <fullName evidence="1">5968_t:CDS:1</fullName>
    </submittedName>
</protein>
<reference evidence="1" key="1">
    <citation type="submission" date="2021-06" db="EMBL/GenBank/DDBJ databases">
        <authorList>
            <person name="Kallberg Y."/>
            <person name="Tangrot J."/>
            <person name="Rosling A."/>
        </authorList>
    </citation>
    <scope>NUCLEOTIDE SEQUENCE</scope>
    <source>
        <strain evidence="1">MA453B</strain>
    </source>
</reference>
<accession>A0A9N9J0N9</accession>
<name>A0A9N9J0N9_9GLOM</name>
<gene>
    <name evidence="1" type="ORF">DERYTH_LOCUS17572</name>
</gene>
<dbReference type="Proteomes" id="UP000789405">
    <property type="component" value="Unassembled WGS sequence"/>
</dbReference>
<evidence type="ECO:0000313" key="1">
    <source>
        <dbReference type="EMBL" id="CAG8758414.1"/>
    </source>
</evidence>
<evidence type="ECO:0000313" key="2">
    <source>
        <dbReference type="Proteomes" id="UP000789405"/>
    </source>
</evidence>
<dbReference type="EMBL" id="CAJVPY010016717">
    <property type="protein sequence ID" value="CAG8758414.1"/>
    <property type="molecule type" value="Genomic_DNA"/>
</dbReference>
<keyword evidence="2" id="KW-1185">Reference proteome</keyword>